<dbReference type="GO" id="GO:0000049">
    <property type="term" value="F:tRNA binding"/>
    <property type="evidence" value="ECO:0007669"/>
    <property type="project" value="TreeGrafter"/>
</dbReference>
<feature type="non-terminal residue" evidence="18">
    <location>
        <position position="1"/>
    </location>
</feature>
<comment type="subunit">
    <text evidence="15">Interacts with RSC1A1.</text>
</comment>
<dbReference type="GO" id="GO:0003725">
    <property type="term" value="F:double-stranded RNA binding"/>
    <property type="evidence" value="ECO:0007669"/>
    <property type="project" value="InterPro"/>
</dbReference>
<dbReference type="InterPro" id="IPR005135">
    <property type="entry name" value="Endo/exonuclease/phosphatase"/>
</dbReference>
<evidence type="ECO:0000313" key="19">
    <source>
        <dbReference type="Proteomes" id="UP000279271"/>
    </source>
</evidence>
<sequence>VVVKSVPGEPNMTISLTVGGVQRHLQRPKEELLEKPLARLLANLSAPGKGKKHKGRSQQATDLSSAQPASASVAVLAGLTQPSLDASSVTNEAAWVTGHVLQLGEARLPILRNPPLIAKLDVYGDAFVGIPLVPVPQLLFADEDACSWEWEVQRPPASVWTRVGGDPACSAGRGVQRTYIPTPEDVGALVRVRCTPGRRGKGGAAPTWGEAALAVAGGRVQPHPATQPGPAKVCIPPARLEATVPPRLRVVSYNILADQYAATERAKSVLFGHCPEKYLRPTHRRPLILGQLLEFQADILCLQEVDESAFRGLLEPGLRDAGYNGVYTNKLGKVAEGEAAFFRSDRYELAARRDVDFRAAFLARREADGPEDAAGSMAARSPLSERYGPALAAFLEAHPSLREALQRVGTVAQLLLLRPRDPRHAPLCLVNTHLFFHNDAPHIRTLHTWAAVKEACAFLQESANLVKDCELEPTLLFCGDMNSDLNDGIPGALQLLETGQLGADYWDWEAGVDFDWHRTGKNKGNSGDEIGEEDEGEPKGGPAPLPEAAVILDVALLTGSRYDPAALECVDVMPTPSAAELGSFLPSRSLPSDHLPVVFDLSFLPSRARASGSQGPRVDGGASPESPRCVSTQGPPPTSAGGVRPAALHAVRAAAAALAGGGVVALPTDTLYGLAASARDEGGVARLYAVKGRRHAKPVAIALADTRALPRYVTAAHLPPGLVGALLPGPVTLLLERRADAPLAPGLNRGTASLGVRIPDSAFVRAVARQLGGALALTSANASGQTSSVAVTEFQQLWPQCEAVYDDGVLGTDRTGSTVVDLTRPGTFSIIRRGAGVEAVCDTLRAFQLVEGVADE</sequence>
<evidence type="ECO:0000256" key="3">
    <source>
        <dbReference type="ARBA" id="ARBA00004496"/>
    </source>
</evidence>
<organism evidence="18 19">
    <name type="scientific">Auxenochlorella protothecoides</name>
    <name type="common">Green microalga</name>
    <name type="synonym">Chlorella protothecoides</name>
    <dbReference type="NCBI Taxonomy" id="3075"/>
    <lineage>
        <taxon>Eukaryota</taxon>
        <taxon>Viridiplantae</taxon>
        <taxon>Chlorophyta</taxon>
        <taxon>core chlorophytes</taxon>
        <taxon>Trebouxiophyceae</taxon>
        <taxon>Chlorellales</taxon>
        <taxon>Chlorellaceae</taxon>
        <taxon>Auxenochlorella</taxon>
    </lineage>
</organism>
<evidence type="ECO:0000256" key="4">
    <source>
        <dbReference type="ARBA" id="ARBA00007663"/>
    </source>
</evidence>
<keyword evidence="7" id="KW-1003">Cell membrane</keyword>
<comment type="caution">
    <text evidence="18">The sequence shown here is derived from an EMBL/GenBank/DDBJ whole genome shotgun (WGS) entry which is preliminary data.</text>
</comment>
<dbReference type="Pfam" id="PF03372">
    <property type="entry name" value="Exo_endo_phos"/>
    <property type="match status" value="1"/>
</dbReference>
<evidence type="ECO:0000256" key="7">
    <source>
        <dbReference type="ARBA" id="ARBA00022475"/>
    </source>
</evidence>
<feature type="domain" description="YrdC-like" evidence="17">
    <location>
        <begin position="648"/>
        <end position="836"/>
    </location>
</feature>
<evidence type="ECO:0000259" key="17">
    <source>
        <dbReference type="PROSITE" id="PS51163"/>
    </source>
</evidence>
<dbReference type="SUPFAM" id="SSF55821">
    <property type="entry name" value="YrdC/RibB"/>
    <property type="match status" value="1"/>
</dbReference>
<dbReference type="InterPro" id="IPR006070">
    <property type="entry name" value="Sua5-like_dom"/>
</dbReference>
<dbReference type="GO" id="GO:0005886">
    <property type="term" value="C:plasma membrane"/>
    <property type="evidence" value="ECO:0007669"/>
    <property type="project" value="UniProtKB-SubCell"/>
</dbReference>
<dbReference type="GO" id="GO:0061710">
    <property type="term" value="F:L-threonylcarbamoyladenylate synthase"/>
    <property type="evidence" value="ECO:0007669"/>
    <property type="project" value="UniProtKB-EC"/>
</dbReference>
<protein>
    <recommendedName>
        <fullName evidence="6">Threonylcarbamoyl-AMP synthase</fullName>
        <ecNumber evidence="5">2.7.7.87</ecNumber>
    </recommendedName>
</protein>
<dbReference type="Gene3D" id="3.90.870.10">
    <property type="entry name" value="DHBP synthase"/>
    <property type="match status" value="1"/>
</dbReference>
<evidence type="ECO:0000256" key="5">
    <source>
        <dbReference type="ARBA" id="ARBA00012584"/>
    </source>
</evidence>
<dbReference type="Proteomes" id="UP000279271">
    <property type="component" value="Unassembled WGS sequence"/>
</dbReference>
<evidence type="ECO:0000313" key="18">
    <source>
        <dbReference type="EMBL" id="RMZ53242.1"/>
    </source>
</evidence>
<dbReference type="SUPFAM" id="SSF56219">
    <property type="entry name" value="DNase I-like"/>
    <property type="match status" value="1"/>
</dbReference>
<comment type="catalytic activity">
    <reaction evidence="13">
        <text>L-threonine + hydrogencarbonate + ATP = L-threonylcarbamoyladenylate + diphosphate + H2O</text>
        <dbReference type="Rhea" id="RHEA:36407"/>
        <dbReference type="ChEBI" id="CHEBI:15377"/>
        <dbReference type="ChEBI" id="CHEBI:17544"/>
        <dbReference type="ChEBI" id="CHEBI:30616"/>
        <dbReference type="ChEBI" id="CHEBI:33019"/>
        <dbReference type="ChEBI" id="CHEBI:57926"/>
        <dbReference type="ChEBI" id="CHEBI:73682"/>
        <dbReference type="EC" id="2.7.7.87"/>
    </reaction>
</comment>
<dbReference type="GO" id="GO:0006450">
    <property type="term" value="P:regulation of translational fidelity"/>
    <property type="evidence" value="ECO:0007669"/>
    <property type="project" value="TreeGrafter"/>
</dbReference>
<dbReference type="Gene3D" id="3.60.10.10">
    <property type="entry name" value="Endonuclease/exonuclease/phosphatase"/>
    <property type="match status" value="1"/>
</dbReference>
<dbReference type="FunFam" id="3.90.870.10:FF:000007">
    <property type="entry name" value="YrdC N6-threonylcarbamoyltransferase domain containing"/>
    <property type="match status" value="1"/>
</dbReference>
<dbReference type="PROSITE" id="PS51163">
    <property type="entry name" value="YRDC"/>
    <property type="match status" value="1"/>
</dbReference>
<dbReference type="AlphaFoldDB" id="A0A3M7KV88"/>
<evidence type="ECO:0000256" key="6">
    <source>
        <dbReference type="ARBA" id="ARBA00015492"/>
    </source>
</evidence>
<dbReference type="InterPro" id="IPR036691">
    <property type="entry name" value="Endo/exonu/phosph_ase_sf"/>
</dbReference>
<evidence type="ECO:0000256" key="16">
    <source>
        <dbReference type="SAM" id="MobiDB-lite"/>
    </source>
</evidence>
<proteinExistence type="inferred from homology"/>
<comment type="similarity">
    <text evidence="4">Belongs to the SUA5 family.</text>
</comment>
<dbReference type="EC" id="2.7.7.87" evidence="5"/>
<feature type="region of interest" description="Disordered" evidence="16">
    <location>
        <begin position="45"/>
        <end position="65"/>
    </location>
</feature>
<evidence type="ECO:0000256" key="13">
    <source>
        <dbReference type="ARBA" id="ARBA00048366"/>
    </source>
</evidence>
<evidence type="ECO:0000256" key="1">
    <source>
        <dbReference type="ARBA" id="ARBA00004173"/>
    </source>
</evidence>
<gene>
    <name evidence="18" type="ORF">APUTEX25_005231</name>
</gene>
<reference evidence="19" key="1">
    <citation type="journal article" date="2018" name="Algal Res.">
        <title>Characterization of plant carbon substrate utilization by Auxenochlorella protothecoides.</title>
        <authorList>
            <person name="Vogler B.W."/>
            <person name="Starkenburg S.R."/>
            <person name="Sudasinghe N."/>
            <person name="Schambach J.Y."/>
            <person name="Rollin J.A."/>
            <person name="Pattathil S."/>
            <person name="Barry A.N."/>
        </authorList>
    </citation>
    <scope>NUCLEOTIDE SEQUENCE [LARGE SCALE GENOMIC DNA]</scope>
    <source>
        <strain evidence="19">UTEX 25</strain>
    </source>
</reference>
<dbReference type="GO" id="GO:0005739">
    <property type="term" value="C:mitochondrion"/>
    <property type="evidence" value="ECO:0007669"/>
    <property type="project" value="UniProtKB-SubCell"/>
</dbReference>
<keyword evidence="12" id="KW-0472">Membrane</keyword>
<keyword evidence="9" id="KW-0808">Transferase</keyword>
<dbReference type="Pfam" id="PF01300">
    <property type="entry name" value="Sua5_yciO_yrdC"/>
    <property type="match status" value="1"/>
</dbReference>
<name>A0A3M7KV88_AUXPR</name>
<evidence type="ECO:0000256" key="14">
    <source>
        <dbReference type="ARBA" id="ARBA00058524"/>
    </source>
</evidence>
<evidence type="ECO:0000256" key="2">
    <source>
        <dbReference type="ARBA" id="ARBA00004202"/>
    </source>
</evidence>
<evidence type="ECO:0000256" key="11">
    <source>
        <dbReference type="ARBA" id="ARBA00023128"/>
    </source>
</evidence>
<evidence type="ECO:0000256" key="15">
    <source>
        <dbReference type="ARBA" id="ARBA00063146"/>
    </source>
</evidence>
<dbReference type="InterPro" id="IPR050156">
    <property type="entry name" value="TC-AMP_synthase_SUA5"/>
</dbReference>
<evidence type="ECO:0000256" key="8">
    <source>
        <dbReference type="ARBA" id="ARBA00022490"/>
    </source>
</evidence>
<feature type="region of interest" description="Disordered" evidence="16">
    <location>
        <begin position="609"/>
        <end position="643"/>
    </location>
</feature>
<dbReference type="EMBL" id="QOKY01000199">
    <property type="protein sequence ID" value="RMZ53242.1"/>
    <property type="molecule type" value="Genomic_DNA"/>
</dbReference>
<evidence type="ECO:0000256" key="12">
    <source>
        <dbReference type="ARBA" id="ARBA00023136"/>
    </source>
</evidence>
<evidence type="ECO:0000256" key="9">
    <source>
        <dbReference type="ARBA" id="ARBA00022679"/>
    </source>
</evidence>
<dbReference type="InterPro" id="IPR017945">
    <property type="entry name" value="DHBP_synth_RibB-like_a/b_dom"/>
</dbReference>
<keyword evidence="11" id="KW-0496">Mitochondrion</keyword>
<comment type="function">
    <text evidence="14">Cytoplasmic and mitochondrial threonylcarbamoyl-AMP synthase required for the formation of a threonylcarbamoyl group on adenosine at position 37 (t(6)A37) in tRNAs that read codons beginning with adenine. Catalyzes the conversion of L-threonine, HCO(3)(-)/CO(2) and ATP to give threonylcarbamoyl-AMP (TC-AMP) as the acyladenylate intermediate, with the release of diphosphate. Participates in t(6)A37 formation in cytoplasmic and mitochondrial tRNAs. May regulate the activity of some transporters.</text>
</comment>
<feature type="region of interest" description="Disordered" evidence="16">
    <location>
        <begin position="517"/>
        <end position="545"/>
    </location>
</feature>
<keyword evidence="10" id="KW-0809">Transit peptide</keyword>
<keyword evidence="8" id="KW-0963">Cytoplasm</keyword>
<comment type="subcellular location">
    <subcellularLocation>
        <location evidence="2">Cell membrane</location>
        <topology evidence="2">Peripheral membrane protein</topology>
    </subcellularLocation>
    <subcellularLocation>
        <location evidence="3">Cytoplasm</location>
    </subcellularLocation>
    <subcellularLocation>
        <location evidence="1">Mitochondrion</location>
    </subcellularLocation>
</comment>
<evidence type="ECO:0000256" key="10">
    <source>
        <dbReference type="ARBA" id="ARBA00022946"/>
    </source>
</evidence>
<dbReference type="PANTHER" id="PTHR17490">
    <property type="entry name" value="SUA5"/>
    <property type="match status" value="1"/>
</dbReference>
<dbReference type="PANTHER" id="PTHR17490:SF10">
    <property type="entry name" value="THREONYLCARBAMOYL-AMP SYNTHASE"/>
    <property type="match status" value="1"/>
</dbReference>
<accession>A0A3M7KV88</accession>